<dbReference type="AlphaFoldDB" id="A0A100XX41"/>
<protein>
    <submittedName>
        <fullName evidence="1">Uncharacterized protein</fullName>
    </submittedName>
</protein>
<reference evidence="1 2" key="1">
    <citation type="submission" date="2015-10" db="EMBL/GenBank/DDBJ databases">
        <title>Draft genome sequence of Thermococcus celericrescens strain DSM 17994.</title>
        <authorList>
            <person name="Hong S.-J."/>
            <person name="Park C.-E."/>
            <person name="Shin J.-H."/>
        </authorList>
    </citation>
    <scope>NUCLEOTIDE SEQUENCE [LARGE SCALE GENOMIC DNA]</scope>
    <source>
        <strain evidence="1 2">DSM 17994</strain>
    </source>
</reference>
<dbReference type="OrthoDB" id="85824at2157"/>
<name>A0A100XX41_9EURY</name>
<proteinExistence type="predicted"/>
<dbReference type="RefSeq" id="WP_058939161.1">
    <property type="nucleotide sequence ID" value="NZ_LLYW01000029.1"/>
</dbReference>
<comment type="caution">
    <text evidence="1">The sequence shown here is derived from an EMBL/GenBank/DDBJ whole genome shotgun (WGS) entry which is preliminary data.</text>
</comment>
<keyword evidence="2" id="KW-1185">Reference proteome</keyword>
<sequence length="260" mass="28936">MSRKFLVALVLAVLILSPIGYLLYGYSKYDVSVNPDKPAPEHTYIVLRFPSGQYAVFTLPQYVNLTMRGFRIPEGTKGYAINVTGYITGIPEVDVNMTMNAPYQRFTIVLGDPSVKVCSSNPEEFTGSCSDRTAAVAEMSAFTATLFKRYYYVEALKNRMDEASARQYAYEETMKRHDTRYLSFMTKTSLGLGRIGNKDHLAVVLLGPAEGAEVNRVIVPRPGLIVLEGKSDGALRAEVVLIEKIMQFKWPTENQTTTSG</sequence>
<accession>A0A100XX41</accession>
<gene>
    <name evidence="1" type="ORF">APY94_08155</name>
</gene>
<dbReference type="Proteomes" id="UP000053462">
    <property type="component" value="Unassembled WGS sequence"/>
</dbReference>
<evidence type="ECO:0000313" key="2">
    <source>
        <dbReference type="Proteomes" id="UP000053462"/>
    </source>
</evidence>
<evidence type="ECO:0000313" key="1">
    <source>
        <dbReference type="EMBL" id="KUH32751.1"/>
    </source>
</evidence>
<dbReference type="EMBL" id="LLYW01000029">
    <property type="protein sequence ID" value="KUH32751.1"/>
    <property type="molecule type" value="Genomic_DNA"/>
</dbReference>
<organism evidence="1 2">
    <name type="scientific">Thermococcus celericrescens</name>
    <dbReference type="NCBI Taxonomy" id="227598"/>
    <lineage>
        <taxon>Archaea</taxon>
        <taxon>Methanobacteriati</taxon>
        <taxon>Methanobacteriota</taxon>
        <taxon>Thermococci</taxon>
        <taxon>Thermococcales</taxon>
        <taxon>Thermococcaceae</taxon>
        <taxon>Thermococcus</taxon>
    </lineage>
</organism>